<keyword evidence="9" id="KW-0807">Transducer</keyword>
<reference evidence="12" key="1">
    <citation type="submission" date="2022-11" db="UniProtKB">
        <authorList>
            <consortium name="EnsemblMetazoa"/>
        </authorList>
    </citation>
    <scope>IDENTIFICATION</scope>
</reference>
<sequence length="351" mass="39810">MNCSSSSLDLSLKMDNKTNTTTSPSTTFQLSANEILAWCIGYATVDAFIIVGNTIAIVIFTKSKLLRKRTNYFLLTLSIADMLVGCVSLPMFIHHVSVMIDSNVSPLFNNIYLTLDIFTGFASIFALTIIALERLYAVALPNWHHTTLSSVYFVLIAVIWFLAGIFGILRMLFSYKYVIGDAFYNSTMAALFTSLVVICLAYICIAVKVRWRINEKTKKTIEKNRKLAVTLSIVTLIFVVTWLPFYLLNIVFRFCKPSNCPHKIDYNVVLFSKFLQYCNSFINPIIYSFKIPDFRVALLRLFGRNTLSRPSSTWISLKDTRKRSGNLRQENGNGTENGIFRKRIGSSETEA</sequence>
<evidence type="ECO:0000256" key="1">
    <source>
        <dbReference type="ARBA" id="ARBA00004651"/>
    </source>
</evidence>
<dbReference type="GO" id="GO:0005886">
    <property type="term" value="C:plasma membrane"/>
    <property type="evidence" value="ECO:0007669"/>
    <property type="project" value="UniProtKB-SubCell"/>
</dbReference>
<dbReference type="PANTHER" id="PTHR24246">
    <property type="entry name" value="OLFACTORY RECEPTOR AND ADENOSINE RECEPTOR"/>
    <property type="match status" value="1"/>
</dbReference>
<keyword evidence="2" id="KW-1003">Cell membrane</keyword>
<keyword evidence="7" id="KW-0675">Receptor</keyword>
<evidence type="ECO:0000256" key="3">
    <source>
        <dbReference type="ARBA" id="ARBA00022692"/>
    </source>
</evidence>
<dbReference type="EnsemblMetazoa" id="XM_021048277.2">
    <property type="protein sequence ID" value="XP_020903936.1"/>
    <property type="gene ID" value="LOC110242314"/>
</dbReference>
<feature type="transmembrane region" description="Helical" evidence="10">
    <location>
        <begin position="227"/>
        <end position="248"/>
    </location>
</feature>
<evidence type="ECO:0000259" key="11">
    <source>
        <dbReference type="PROSITE" id="PS50262"/>
    </source>
</evidence>
<name>A0A913XGN6_EXADI</name>
<proteinExistence type="predicted"/>
<dbReference type="KEGG" id="epa:110242314"/>
<dbReference type="SMART" id="SM01381">
    <property type="entry name" value="7TM_GPCR_Srsx"/>
    <property type="match status" value="1"/>
</dbReference>
<keyword evidence="4 10" id="KW-1133">Transmembrane helix</keyword>
<dbReference type="PRINTS" id="PR00237">
    <property type="entry name" value="GPCRRHODOPSN"/>
</dbReference>
<dbReference type="InterPro" id="IPR000276">
    <property type="entry name" value="GPCR_Rhodpsn"/>
</dbReference>
<dbReference type="InterPro" id="IPR017452">
    <property type="entry name" value="GPCR_Rhodpsn_7TM"/>
</dbReference>
<evidence type="ECO:0000313" key="12">
    <source>
        <dbReference type="EnsemblMetazoa" id="XP_020903936.1"/>
    </source>
</evidence>
<comment type="subcellular location">
    <subcellularLocation>
        <location evidence="1">Cell membrane</location>
        <topology evidence="1">Multi-pass membrane protein</topology>
    </subcellularLocation>
</comment>
<evidence type="ECO:0000256" key="4">
    <source>
        <dbReference type="ARBA" id="ARBA00022989"/>
    </source>
</evidence>
<protein>
    <recommendedName>
        <fullName evidence="11">G-protein coupled receptors family 1 profile domain-containing protein</fullName>
    </recommendedName>
</protein>
<keyword evidence="8" id="KW-0325">Glycoprotein</keyword>
<keyword evidence="5" id="KW-0297">G-protein coupled receptor</keyword>
<dbReference type="GeneID" id="110242314"/>
<dbReference type="AlphaFoldDB" id="A0A913XGN6"/>
<dbReference type="Pfam" id="PF00001">
    <property type="entry name" value="7tm_1"/>
    <property type="match status" value="1"/>
</dbReference>
<dbReference type="PANTHER" id="PTHR24246:SF27">
    <property type="entry name" value="ADENOSINE RECEPTOR, ISOFORM A"/>
    <property type="match status" value="1"/>
</dbReference>
<feature type="transmembrane region" description="Helical" evidence="10">
    <location>
        <begin position="35"/>
        <end position="60"/>
    </location>
</feature>
<feature type="transmembrane region" description="Helical" evidence="10">
    <location>
        <begin position="113"/>
        <end position="132"/>
    </location>
</feature>
<organism evidence="12 13">
    <name type="scientific">Exaiptasia diaphana</name>
    <name type="common">Tropical sea anemone</name>
    <name type="synonym">Aiptasia pulchella</name>
    <dbReference type="NCBI Taxonomy" id="2652724"/>
    <lineage>
        <taxon>Eukaryota</taxon>
        <taxon>Metazoa</taxon>
        <taxon>Cnidaria</taxon>
        <taxon>Anthozoa</taxon>
        <taxon>Hexacorallia</taxon>
        <taxon>Actiniaria</taxon>
        <taxon>Aiptasiidae</taxon>
        <taxon>Exaiptasia</taxon>
    </lineage>
</organism>
<dbReference type="RefSeq" id="XP_020903936.1">
    <property type="nucleotide sequence ID" value="XM_021048277.2"/>
</dbReference>
<accession>A0A913XGN6</accession>
<evidence type="ECO:0000256" key="2">
    <source>
        <dbReference type="ARBA" id="ARBA00022475"/>
    </source>
</evidence>
<evidence type="ECO:0000256" key="7">
    <source>
        <dbReference type="ARBA" id="ARBA00023170"/>
    </source>
</evidence>
<dbReference type="GO" id="GO:0004930">
    <property type="term" value="F:G protein-coupled receptor activity"/>
    <property type="evidence" value="ECO:0007669"/>
    <property type="project" value="UniProtKB-KW"/>
</dbReference>
<dbReference type="PROSITE" id="PS50262">
    <property type="entry name" value="G_PROTEIN_RECEP_F1_2"/>
    <property type="match status" value="1"/>
</dbReference>
<dbReference type="SUPFAM" id="SSF81321">
    <property type="entry name" value="Family A G protein-coupled receptor-like"/>
    <property type="match status" value="1"/>
</dbReference>
<dbReference type="Gene3D" id="1.20.1070.10">
    <property type="entry name" value="Rhodopsin 7-helix transmembrane proteins"/>
    <property type="match status" value="1"/>
</dbReference>
<evidence type="ECO:0000256" key="9">
    <source>
        <dbReference type="ARBA" id="ARBA00023224"/>
    </source>
</evidence>
<keyword evidence="6 10" id="KW-0472">Membrane</keyword>
<evidence type="ECO:0000256" key="10">
    <source>
        <dbReference type="SAM" id="Phobius"/>
    </source>
</evidence>
<dbReference type="Proteomes" id="UP000887567">
    <property type="component" value="Unplaced"/>
</dbReference>
<feature type="transmembrane region" description="Helical" evidence="10">
    <location>
        <begin position="187"/>
        <end position="207"/>
    </location>
</feature>
<feature type="transmembrane region" description="Helical" evidence="10">
    <location>
        <begin position="152"/>
        <end position="175"/>
    </location>
</feature>
<evidence type="ECO:0000256" key="8">
    <source>
        <dbReference type="ARBA" id="ARBA00023180"/>
    </source>
</evidence>
<keyword evidence="3 10" id="KW-0812">Transmembrane</keyword>
<evidence type="ECO:0000256" key="6">
    <source>
        <dbReference type="ARBA" id="ARBA00023136"/>
    </source>
</evidence>
<dbReference type="OrthoDB" id="9445642at2759"/>
<feature type="transmembrane region" description="Helical" evidence="10">
    <location>
        <begin position="72"/>
        <end position="93"/>
    </location>
</feature>
<feature type="domain" description="G-protein coupled receptors family 1 profile" evidence="11">
    <location>
        <begin position="52"/>
        <end position="287"/>
    </location>
</feature>
<evidence type="ECO:0000256" key="5">
    <source>
        <dbReference type="ARBA" id="ARBA00023040"/>
    </source>
</evidence>
<evidence type="ECO:0000313" key="13">
    <source>
        <dbReference type="Proteomes" id="UP000887567"/>
    </source>
</evidence>
<keyword evidence="13" id="KW-1185">Reference proteome</keyword>